<reference evidence="3" key="1">
    <citation type="submission" date="2016-10" db="EMBL/GenBank/DDBJ databases">
        <authorList>
            <person name="Varghese N."/>
            <person name="Submissions S."/>
        </authorList>
    </citation>
    <scope>NUCLEOTIDE SEQUENCE [LARGE SCALE GENOMIC DNA]</scope>
    <source>
        <strain evidence="3">ATCC 25963</strain>
    </source>
</reference>
<dbReference type="AlphaFoldDB" id="A0A1I2F0Z0"/>
<gene>
    <name evidence="2" type="ORF">SAMN02745121_06397</name>
</gene>
<accession>A0A1I2F0Z0</accession>
<proteinExistence type="predicted"/>
<feature type="region of interest" description="Disordered" evidence="1">
    <location>
        <begin position="56"/>
        <end position="78"/>
    </location>
</feature>
<dbReference type="EMBL" id="FOMX01000024">
    <property type="protein sequence ID" value="SFE98825.1"/>
    <property type="molecule type" value="Genomic_DNA"/>
</dbReference>
<evidence type="ECO:0000256" key="1">
    <source>
        <dbReference type="SAM" id="MobiDB-lite"/>
    </source>
</evidence>
<dbReference type="STRING" id="54.SAMN02745121_06397"/>
<name>A0A1I2F0Z0_9BACT</name>
<evidence type="ECO:0000313" key="2">
    <source>
        <dbReference type="EMBL" id="SFE98825.1"/>
    </source>
</evidence>
<sequence length="78" mass="8652">MFRSVATKQVPSSRLIGGRVADSGAFPDTHDAYRDMTPTQRIALMRELSRRVYAISQRGSDGGERRSGLSDRLIGGRR</sequence>
<protein>
    <submittedName>
        <fullName evidence="2">Uncharacterized protein</fullName>
    </submittedName>
</protein>
<evidence type="ECO:0000313" key="3">
    <source>
        <dbReference type="Proteomes" id="UP000199400"/>
    </source>
</evidence>
<organism evidence="2 3">
    <name type="scientific">Nannocystis exedens</name>
    <dbReference type="NCBI Taxonomy" id="54"/>
    <lineage>
        <taxon>Bacteria</taxon>
        <taxon>Pseudomonadati</taxon>
        <taxon>Myxococcota</taxon>
        <taxon>Polyangia</taxon>
        <taxon>Nannocystales</taxon>
        <taxon>Nannocystaceae</taxon>
        <taxon>Nannocystis</taxon>
    </lineage>
</organism>
<keyword evidence="3" id="KW-1185">Reference proteome</keyword>
<dbReference type="Proteomes" id="UP000199400">
    <property type="component" value="Unassembled WGS sequence"/>
</dbReference>